<proteinExistence type="predicted"/>
<sequence>MLTINLKRTCICAFSRLVLVGVILLDLMPITIIWNPPLLLIFTLICEKYHFSCTTTRSPSSQPPPPPVVDAVITLTTSKVHRFSISSFLTVRFLTFLQSIQHNDGSKILVDYDLYRHFLISILGLIEVTKLCASMAPSVSVTAVVKSYVHDEAMLLKAYDELSEILGLMKVLLVDFDEEDDNIVDDYINFEDEHIDKI</sequence>
<keyword evidence="1" id="KW-0812">Transmembrane</keyword>
<evidence type="ECO:0000313" key="3">
    <source>
        <dbReference type="Proteomes" id="UP001157418"/>
    </source>
</evidence>
<name>A0AAU9LQJ2_9ASTR</name>
<comment type="caution">
    <text evidence="2">The sequence shown here is derived from an EMBL/GenBank/DDBJ whole genome shotgun (WGS) entry which is preliminary data.</text>
</comment>
<evidence type="ECO:0000313" key="2">
    <source>
        <dbReference type="EMBL" id="CAH1415847.1"/>
    </source>
</evidence>
<reference evidence="2 3" key="1">
    <citation type="submission" date="2022-01" db="EMBL/GenBank/DDBJ databases">
        <authorList>
            <person name="Xiong W."/>
            <person name="Schranz E."/>
        </authorList>
    </citation>
    <scope>NUCLEOTIDE SEQUENCE [LARGE SCALE GENOMIC DNA]</scope>
</reference>
<keyword evidence="1" id="KW-0472">Membrane</keyword>
<protein>
    <submittedName>
        <fullName evidence="2">Uncharacterized protein</fullName>
    </submittedName>
</protein>
<keyword evidence="3" id="KW-1185">Reference proteome</keyword>
<accession>A0AAU9LQJ2</accession>
<gene>
    <name evidence="2" type="ORF">LVIROSA_LOCUS3660</name>
</gene>
<organism evidence="2 3">
    <name type="scientific">Lactuca virosa</name>
    <dbReference type="NCBI Taxonomy" id="75947"/>
    <lineage>
        <taxon>Eukaryota</taxon>
        <taxon>Viridiplantae</taxon>
        <taxon>Streptophyta</taxon>
        <taxon>Embryophyta</taxon>
        <taxon>Tracheophyta</taxon>
        <taxon>Spermatophyta</taxon>
        <taxon>Magnoliopsida</taxon>
        <taxon>eudicotyledons</taxon>
        <taxon>Gunneridae</taxon>
        <taxon>Pentapetalae</taxon>
        <taxon>asterids</taxon>
        <taxon>campanulids</taxon>
        <taxon>Asterales</taxon>
        <taxon>Asteraceae</taxon>
        <taxon>Cichorioideae</taxon>
        <taxon>Cichorieae</taxon>
        <taxon>Lactucinae</taxon>
        <taxon>Lactuca</taxon>
    </lineage>
</organism>
<keyword evidence="1" id="KW-1133">Transmembrane helix</keyword>
<dbReference type="Proteomes" id="UP001157418">
    <property type="component" value="Unassembled WGS sequence"/>
</dbReference>
<evidence type="ECO:0000256" key="1">
    <source>
        <dbReference type="SAM" id="Phobius"/>
    </source>
</evidence>
<dbReference type="EMBL" id="CAKMRJ010000002">
    <property type="protein sequence ID" value="CAH1415847.1"/>
    <property type="molecule type" value="Genomic_DNA"/>
</dbReference>
<dbReference type="AlphaFoldDB" id="A0AAU9LQJ2"/>
<feature type="transmembrane region" description="Helical" evidence="1">
    <location>
        <begin position="12"/>
        <end position="34"/>
    </location>
</feature>